<name>A0AAV2Q294_MEGNR</name>
<dbReference type="EMBL" id="CAXKWB010002482">
    <property type="protein sequence ID" value="CAL4067047.1"/>
    <property type="molecule type" value="Genomic_DNA"/>
</dbReference>
<evidence type="ECO:0000259" key="3">
    <source>
        <dbReference type="Pfam" id="PF01073"/>
    </source>
</evidence>
<protein>
    <recommendedName>
        <fullName evidence="3">3-beta hydroxysteroid dehydrogenase/isomerase domain-containing protein</fullName>
    </recommendedName>
</protein>
<dbReference type="GO" id="GO:0006694">
    <property type="term" value="P:steroid biosynthetic process"/>
    <property type="evidence" value="ECO:0007669"/>
    <property type="project" value="InterPro"/>
</dbReference>
<proteinExistence type="predicted"/>
<reference evidence="4 5" key="1">
    <citation type="submission" date="2024-05" db="EMBL/GenBank/DDBJ databases">
        <authorList>
            <person name="Wallberg A."/>
        </authorList>
    </citation>
    <scope>NUCLEOTIDE SEQUENCE [LARGE SCALE GENOMIC DNA]</scope>
</reference>
<organism evidence="4 5">
    <name type="scientific">Meganyctiphanes norvegica</name>
    <name type="common">Northern krill</name>
    <name type="synonym">Thysanopoda norvegica</name>
    <dbReference type="NCBI Taxonomy" id="48144"/>
    <lineage>
        <taxon>Eukaryota</taxon>
        <taxon>Metazoa</taxon>
        <taxon>Ecdysozoa</taxon>
        <taxon>Arthropoda</taxon>
        <taxon>Crustacea</taxon>
        <taxon>Multicrustacea</taxon>
        <taxon>Malacostraca</taxon>
        <taxon>Eumalacostraca</taxon>
        <taxon>Eucarida</taxon>
        <taxon>Euphausiacea</taxon>
        <taxon>Euphausiidae</taxon>
        <taxon>Meganyctiphanes</taxon>
    </lineage>
</organism>
<sequence>MKVVVTGGGGYVGYHVGWVLSRGGFDVVLYDLSRPDPEWEELAPKALWDALPEGFWDDAELPVGRLEYVKGNITDYDQLFEAMQGSVGVIHSASLGISGRAQLPPYDVLLDQVNIHGTRNVIDAATKAGVRAMVYTSSMNLGFGGSEIINEDENLPYYPITDYVDNYSKTKAISEMLVLMANGKYELDSPSQFPLSTAIELPPTPPPLMSSSNNPLLPATTLSQTFKKYRPPTPPNEIEQIVQIPTTKGTVPLRTASLRPGGIMGLGERTHVKRVMFTVRAGLLKASVGKKDMKVDWIMIQNIVQAHVKLLMALLYESSLPWEIMSPLHGFVRHPMWQIINNNNTLTKNKNTEQNKDEKLKNNQERENSDIFTVHNMSQTDNYMDKNTEQKKYNMIDVDKYNDAKTDNVDDHNMISYEMKDEPETKISTNMVWNKDDNVNNLPPIAAGRTFYISDESPVNNYEFFRPLIEGLGYTHPKYNVPVYPVLIVAYISLFLYRLLYRLIPSWPLVTPAEIKISSIGHYYSCKSARETFGFSPTRPNDFSLIVDYLKKHEP</sequence>
<feature type="compositionally biased region" description="Basic and acidic residues" evidence="2">
    <location>
        <begin position="350"/>
        <end position="369"/>
    </location>
</feature>
<accession>A0AAV2Q294</accession>
<dbReference type="GO" id="GO:0016616">
    <property type="term" value="F:oxidoreductase activity, acting on the CH-OH group of donors, NAD or NADP as acceptor"/>
    <property type="evidence" value="ECO:0007669"/>
    <property type="project" value="InterPro"/>
</dbReference>
<keyword evidence="5" id="KW-1185">Reference proteome</keyword>
<evidence type="ECO:0000313" key="4">
    <source>
        <dbReference type="EMBL" id="CAL4067047.1"/>
    </source>
</evidence>
<keyword evidence="1" id="KW-0560">Oxidoreductase</keyword>
<dbReference type="InterPro" id="IPR050425">
    <property type="entry name" value="NAD(P)_dehydrat-like"/>
</dbReference>
<dbReference type="InterPro" id="IPR036291">
    <property type="entry name" value="NAD(P)-bd_dom_sf"/>
</dbReference>
<evidence type="ECO:0000313" key="5">
    <source>
        <dbReference type="Proteomes" id="UP001497623"/>
    </source>
</evidence>
<gene>
    <name evidence="4" type="ORF">MNOR_LOCUS6133</name>
</gene>
<feature type="region of interest" description="Disordered" evidence="2">
    <location>
        <begin position="345"/>
        <end position="370"/>
    </location>
</feature>
<dbReference type="PANTHER" id="PTHR10366:SF355">
    <property type="entry name" value="3-BETA HYDROXYSTEROID DEHYDROGENASE_ISOMERASE DOMAIN-CONTAINING PROTEIN"/>
    <property type="match status" value="1"/>
</dbReference>
<feature type="non-terminal residue" evidence="4">
    <location>
        <position position="555"/>
    </location>
</feature>
<dbReference type="AlphaFoldDB" id="A0AAV2Q294"/>
<dbReference type="InterPro" id="IPR002225">
    <property type="entry name" value="3Beta_OHSteriod_DH/Estase"/>
</dbReference>
<dbReference type="PANTHER" id="PTHR10366">
    <property type="entry name" value="NAD DEPENDENT EPIMERASE/DEHYDRATASE"/>
    <property type="match status" value="1"/>
</dbReference>
<dbReference type="Proteomes" id="UP001497623">
    <property type="component" value="Unassembled WGS sequence"/>
</dbReference>
<feature type="domain" description="3-beta hydroxysteroid dehydrogenase/isomerase" evidence="3">
    <location>
        <begin position="4"/>
        <end position="184"/>
    </location>
</feature>
<comment type="caution">
    <text evidence="4">The sequence shown here is derived from an EMBL/GenBank/DDBJ whole genome shotgun (WGS) entry which is preliminary data.</text>
</comment>
<dbReference type="Gene3D" id="3.40.50.720">
    <property type="entry name" value="NAD(P)-binding Rossmann-like Domain"/>
    <property type="match status" value="2"/>
</dbReference>
<dbReference type="SUPFAM" id="SSF51735">
    <property type="entry name" value="NAD(P)-binding Rossmann-fold domains"/>
    <property type="match status" value="1"/>
</dbReference>
<evidence type="ECO:0000256" key="2">
    <source>
        <dbReference type="SAM" id="MobiDB-lite"/>
    </source>
</evidence>
<dbReference type="Pfam" id="PF01073">
    <property type="entry name" value="3Beta_HSD"/>
    <property type="match status" value="2"/>
</dbReference>
<feature type="domain" description="3-beta hydroxysteroid dehydrogenase/isomerase" evidence="3">
    <location>
        <begin position="252"/>
        <end position="318"/>
    </location>
</feature>
<evidence type="ECO:0000256" key="1">
    <source>
        <dbReference type="ARBA" id="ARBA00023002"/>
    </source>
</evidence>